<evidence type="ECO:0000256" key="1">
    <source>
        <dbReference type="ARBA" id="ARBA00010062"/>
    </source>
</evidence>
<keyword evidence="2 4" id="KW-0732">Signal</keyword>
<keyword evidence="3" id="KW-0029">Amino-acid transport</keyword>
<dbReference type="Proteomes" id="UP000185678">
    <property type="component" value="Unassembled WGS sequence"/>
</dbReference>
<protein>
    <submittedName>
        <fullName evidence="6">Amino acid/amide ABC transporter substrate-binding protein, HAAT family</fullName>
    </submittedName>
</protein>
<organism evidence="6 7">
    <name type="scientific">Insolitispirillum peregrinum</name>
    <dbReference type="NCBI Taxonomy" id="80876"/>
    <lineage>
        <taxon>Bacteria</taxon>
        <taxon>Pseudomonadati</taxon>
        <taxon>Pseudomonadota</taxon>
        <taxon>Alphaproteobacteria</taxon>
        <taxon>Rhodospirillales</taxon>
        <taxon>Novispirillaceae</taxon>
        <taxon>Insolitispirillum</taxon>
    </lineage>
</organism>
<evidence type="ECO:0000256" key="2">
    <source>
        <dbReference type="ARBA" id="ARBA00022729"/>
    </source>
</evidence>
<keyword evidence="3" id="KW-0813">Transport</keyword>
<dbReference type="Gene3D" id="3.40.50.2300">
    <property type="match status" value="2"/>
</dbReference>
<evidence type="ECO:0000259" key="5">
    <source>
        <dbReference type="Pfam" id="PF13458"/>
    </source>
</evidence>
<dbReference type="STRING" id="80876.SAMN05421779_10325"/>
<reference evidence="6 7" key="1">
    <citation type="submission" date="2017-01" db="EMBL/GenBank/DDBJ databases">
        <authorList>
            <person name="Mah S.A."/>
            <person name="Swanson W.J."/>
            <person name="Moy G.W."/>
            <person name="Vacquier V.D."/>
        </authorList>
    </citation>
    <scope>NUCLEOTIDE SEQUENCE [LARGE SCALE GENOMIC DNA]</scope>
    <source>
        <strain evidence="6 7">DSM 11589</strain>
    </source>
</reference>
<sequence length="444" mass="46860">MKTVSTHATTFARRLSAGVAALAITASALAAGTAQAAENGKFRLGIVTFLSGPAAGPFGVPSANAAKVVVDALNAGKLPAPYNTIGINGVEIEPVLIDEAGGATKQVEEFRNLVERQKVDAVVGYISSGDCLAIAPVAEELKTLTVFYDCGTSRLFVDNKNPQYVFRTGLDAAVDNIGAVRYLAATHPDVTRIAGIQQNYAWGQDSWNDFTQSLKQVMPKTQMVQEQFPKVFQGQYGAEISALSVARPQVVHSSFWGGDMEAFVLQANARGLLDDAIALLTCGESAIDRYKDQAPNGMIIGARGPFGAFAPENELNTWFKTTYSGAFTMAPTYPATKMAHAILGLKYAAEKAGAKPGSVPASDAIAKAFAGATFPSVSGTATMARANGHQNVQEIGYGEYVYDSKAEKGTLRNVKTFSGDCVTPPDGTTSDEWIKADFPGAKCN</sequence>
<dbReference type="RefSeq" id="WP_175617025.1">
    <property type="nucleotide sequence ID" value="NZ_FTOA01000003.1"/>
</dbReference>
<dbReference type="EMBL" id="FTOA01000003">
    <property type="protein sequence ID" value="SIS67286.1"/>
    <property type="molecule type" value="Genomic_DNA"/>
</dbReference>
<name>A0A1N7L0J4_9PROT</name>
<evidence type="ECO:0000313" key="6">
    <source>
        <dbReference type="EMBL" id="SIS67286.1"/>
    </source>
</evidence>
<feature type="signal peptide" evidence="4">
    <location>
        <begin position="1"/>
        <end position="30"/>
    </location>
</feature>
<comment type="similarity">
    <text evidence="1">Belongs to the leucine-binding protein family.</text>
</comment>
<evidence type="ECO:0000313" key="7">
    <source>
        <dbReference type="Proteomes" id="UP000185678"/>
    </source>
</evidence>
<dbReference type="SUPFAM" id="SSF53822">
    <property type="entry name" value="Periplasmic binding protein-like I"/>
    <property type="match status" value="1"/>
</dbReference>
<dbReference type="AlphaFoldDB" id="A0A1N7L0J4"/>
<dbReference type="InterPro" id="IPR028082">
    <property type="entry name" value="Peripla_BP_I"/>
</dbReference>
<dbReference type="InterPro" id="IPR051010">
    <property type="entry name" value="BCAA_transport"/>
</dbReference>
<dbReference type="GO" id="GO:0006865">
    <property type="term" value="P:amino acid transport"/>
    <property type="evidence" value="ECO:0007669"/>
    <property type="project" value="UniProtKB-KW"/>
</dbReference>
<feature type="chain" id="PRO_5012297768" evidence="4">
    <location>
        <begin position="31"/>
        <end position="444"/>
    </location>
</feature>
<dbReference type="InterPro" id="IPR028081">
    <property type="entry name" value="Leu-bd"/>
</dbReference>
<evidence type="ECO:0000256" key="3">
    <source>
        <dbReference type="ARBA" id="ARBA00022970"/>
    </source>
</evidence>
<feature type="domain" description="Leucine-binding protein" evidence="5">
    <location>
        <begin position="43"/>
        <end position="393"/>
    </location>
</feature>
<accession>A0A1N7L0J4</accession>
<dbReference type="PANTHER" id="PTHR30483">
    <property type="entry name" value="LEUCINE-SPECIFIC-BINDING PROTEIN"/>
    <property type="match status" value="1"/>
</dbReference>
<proteinExistence type="inferred from homology"/>
<gene>
    <name evidence="6" type="ORF">SAMN05421779_10325</name>
</gene>
<dbReference type="PANTHER" id="PTHR30483:SF37">
    <property type="entry name" value="ABC TRANSPORTER SUBSTRATE-BINDING PROTEIN"/>
    <property type="match status" value="1"/>
</dbReference>
<evidence type="ECO:0000256" key="4">
    <source>
        <dbReference type="SAM" id="SignalP"/>
    </source>
</evidence>
<keyword evidence="7" id="KW-1185">Reference proteome</keyword>
<dbReference type="Pfam" id="PF13458">
    <property type="entry name" value="Peripla_BP_6"/>
    <property type="match status" value="1"/>
</dbReference>
<dbReference type="CDD" id="cd06330">
    <property type="entry name" value="PBP1_As_SBP-like"/>
    <property type="match status" value="1"/>
</dbReference>